<feature type="compositionally biased region" description="Basic residues" evidence="1">
    <location>
        <begin position="35"/>
        <end position="49"/>
    </location>
</feature>
<name>A0AAP0KKW5_9MAGN</name>
<organism evidence="2 3">
    <name type="scientific">Stephania japonica</name>
    <dbReference type="NCBI Taxonomy" id="461633"/>
    <lineage>
        <taxon>Eukaryota</taxon>
        <taxon>Viridiplantae</taxon>
        <taxon>Streptophyta</taxon>
        <taxon>Embryophyta</taxon>
        <taxon>Tracheophyta</taxon>
        <taxon>Spermatophyta</taxon>
        <taxon>Magnoliopsida</taxon>
        <taxon>Ranunculales</taxon>
        <taxon>Menispermaceae</taxon>
        <taxon>Menispermoideae</taxon>
        <taxon>Cissampelideae</taxon>
        <taxon>Stephania</taxon>
    </lineage>
</organism>
<proteinExistence type="predicted"/>
<accession>A0AAP0KKW5</accession>
<reference evidence="2 3" key="1">
    <citation type="submission" date="2024-01" db="EMBL/GenBank/DDBJ databases">
        <title>Genome assemblies of Stephania.</title>
        <authorList>
            <person name="Yang L."/>
        </authorList>
    </citation>
    <scope>NUCLEOTIDE SEQUENCE [LARGE SCALE GENOMIC DNA]</scope>
    <source>
        <strain evidence="2">QJT</strain>
        <tissue evidence="2">Leaf</tissue>
    </source>
</reference>
<dbReference type="EMBL" id="JBBNAE010000001">
    <property type="protein sequence ID" value="KAK9153633.1"/>
    <property type="molecule type" value="Genomic_DNA"/>
</dbReference>
<comment type="caution">
    <text evidence="2">The sequence shown here is derived from an EMBL/GenBank/DDBJ whole genome shotgun (WGS) entry which is preliminary data.</text>
</comment>
<evidence type="ECO:0000313" key="2">
    <source>
        <dbReference type="EMBL" id="KAK9153633.1"/>
    </source>
</evidence>
<keyword evidence="3" id="KW-1185">Reference proteome</keyword>
<feature type="region of interest" description="Disordered" evidence="1">
    <location>
        <begin position="27"/>
        <end position="61"/>
    </location>
</feature>
<evidence type="ECO:0000256" key="1">
    <source>
        <dbReference type="SAM" id="MobiDB-lite"/>
    </source>
</evidence>
<protein>
    <submittedName>
        <fullName evidence="2">Uncharacterized protein</fullName>
    </submittedName>
</protein>
<gene>
    <name evidence="2" type="ORF">Sjap_001113</name>
</gene>
<sequence>MASQTIKICLNSLSSSTNFTHLIDSSFSPPLLPPTHHKKPKQTSKRSKQNLKSIVPKCTHL</sequence>
<dbReference type="Proteomes" id="UP001417504">
    <property type="component" value="Unassembled WGS sequence"/>
</dbReference>
<dbReference type="AlphaFoldDB" id="A0AAP0KKW5"/>
<evidence type="ECO:0000313" key="3">
    <source>
        <dbReference type="Proteomes" id="UP001417504"/>
    </source>
</evidence>